<protein>
    <submittedName>
        <fullName evidence="2">Uncharacterized protein</fullName>
    </submittedName>
</protein>
<feature type="transmembrane region" description="Helical" evidence="1">
    <location>
        <begin position="28"/>
        <end position="48"/>
    </location>
</feature>
<evidence type="ECO:0000256" key="1">
    <source>
        <dbReference type="SAM" id="Phobius"/>
    </source>
</evidence>
<sequence length="60" mass="6570">MASNILPLGKRKEQIVNGTHHLVNKLGLVYTIGFVQAIIVDIIVLSVFKLEVASVPLFVL</sequence>
<evidence type="ECO:0000313" key="2">
    <source>
        <dbReference type="EMBL" id="NMO79972.1"/>
    </source>
</evidence>
<accession>A0A7Y0KCY7</accession>
<dbReference type="Proteomes" id="UP000588491">
    <property type="component" value="Unassembled WGS sequence"/>
</dbReference>
<comment type="caution">
    <text evidence="2">The sequence shown here is derived from an EMBL/GenBank/DDBJ whole genome shotgun (WGS) entry which is preliminary data.</text>
</comment>
<dbReference type="EMBL" id="JABBPK010000001">
    <property type="protein sequence ID" value="NMO79972.1"/>
    <property type="molecule type" value="Genomic_DNA"/>
</dbReference>
<reference evidence="2 3" key="1">
    <citation type="submission" date="2020-04" db="EMBL/GenBank/DDBJ databases">
        <title>Bacillus sp. UniB3 isolated from commercial digestive syrup.</title>
        <authorList>
            <person name="Thorat V."/>
            <person name="Kirdat K."/>
            <person name="Tiwarekar B."/>
            <person name="Yadav A."/>
        </authorList>
    </citation>
    <scope>NUCLEOTIDE SEQUENCE [LARGE SCALE GENOMIC DNA]</scope>
    <source>
        <strain evidence="2 3">UniB3</strain>
    </source>
</reference>
<proteinExistence type="predicted"/>
<dbReference type="AlphaFoldDB" id="A0A7Y0KCY7"/>
<keyword evidence="1" id="KW-0812">Transmembrane</keyword>
<name>A0A7Y0KCY7_9BACI</name>
<evidence type="ECO:0000313" key="3">
    <source>
        <dbReference type="Proteomes" id="UP000588491"/>
    </source>
</evidence>
<keyword evidence="1" id="KW-0472">Membrane</keyword>
<keyword evidence="1" id="KW-1133">Transmembrane helix</keyword>
<organism evidence="2 3">
    <name type="scientific">Niallia alba</name>
    <dbReference type="NCBI Taxonomy" id="2729105"/>
    <lineage>
        <taxon>Bacteria</taxon>
        <taxon>Bacillati</taxon>
        <taxon>Bacillota</taxon>
        <taxon>Bacilli</taxon>
        <taxon>Bacillales</taxon>
        <taxon>Bacillaceae</taxon>
        <taxon>Niallia</taxon>
    </lineage>
</organism>
<keyword evidence="3" id="KW-1185">Reference proteome</keyword>
<gene>
    <name evidence="2" type="ORF">HHU08_23905</name>
</gene>